<dbReference type="InterPro" id="IPR001200">
    <property type="entry name" value="Phosducin"/>
</dbReference>
<dbReference type="CDD" id="cd02987">
    <property type="entry name" value="Phd_like_Phd"/>
    <property type="match status" value="1"/>
</dbReference>
<dbReference type="Proteomes" id="UP001172684">
    <property type="component" value="Unassembled WGS sequence"/>
</dbReference>
<evidence type="ECO:0000313" key="5">
    <source>
        <dbReference type="Proteomes" id="UP001172684"/>
    </source>
</evidence>
<dbReference type="PANTHER" id="PTHR46052">
    <property type="entry name" value="PHOSDUCIN-LIKE PROTEIN"/>
    <property type="match status" value="1"/>
</dbReference>
<evidence type="ECO:0000256" key="1">
    <source>
        <dbReference type="ARBA" id="ARBA00009686"/>
    </source>
</evidence>
<feature type="domain" description="Phosducin" evidence="3">
    <location>
        <begin position="119"/>
        <end position="273"/>
    </location>
</feature>
<organism evidence="4 5">
    <name type="scientific">Coniosporium apollinis</name>
    <dbReference type="NCBI Taxonomy" id="61459"/>
    <lineage>
        <taxon>Eukaryota</taxon>
        <taxon>Fungi</taxon>
        <taxon>Dikarya</taxon>
        <taxon>Ascomycota</taxon>
        <taxon>Pezizomycotina</taxon>
        <taxon>Dothideomycetes</taxon>
        <taxon>Dothideomycetes incertae sedis</taxon>
        <taxon>Coniosporium</taxon>
    </lineage>
</organism>
<sequence>MSAAQQEFDALFSEKPTSRPHPDDSASPSPSPSPEPEHLYENDDLDAEPLPHDTRSRDVVPRLRSGANTGPKGVIADAQAFEEARRAGRYAAPPARAPKTAEFDGAGWEEEGLLGSEDEEEGDGGFMERWRRQRLRELQRPGQGRSRSREGSPGKKRRVFGSLVEVDGTGYLEAVEGSGAGTVVVVFICDDMSEISEMVEDCVKVLARKHPTTRFVKLDYEEAEMEGAGVPAILAYRGGEKFAGLVPVVDEIPDDAELNATSLEAALKRYQILF</sequence>
<feature type="region of interest" description="Disordered" evidence="2">
    <location>
        <begin position="1"/>
        <end position="106"/>
    </location>
</feature>
<feature type="compositionally biased region" description="Low complexity" evidence="2">
    <location>
        <begin position="89"/>
        <end position="106"/>
    </location>
</feature>
<feature type="region of interest" description="Disordered" evidence="2">
    <location>
        <begin position="135"/>
        <end position="159"/>
    </location>
</feature>
<protein>
    <recommendedName>
        <fullName evidence="3">Phosducin domain-containing protein</fullName>
    </recommendedName>
</protein>
<proteinExistence type="inferred from homology"/>
<dbReference type="EMBL" id="JAPDRL010000026">
    <property type="protein sequence ID" value="KAJ9665660.1"/>
    <property type="molecule type" value="Genomic_DNA"/>
</dbReference>
<comment type="similarity">
    <text evidence="1">Belongs to the phosducin family.</text>
</comment>
<evidence type="ECO:0000256" key="2">
    <source>
        <dbReference type="SAM" id="MobiDB-lite"/>
    </source>
</evidence>
<keyword evidence="5" id="KW-1185">Reference proteome</keyword>
<gene>
    <name evidence="4" type="ORF">H2201_004144</name>
</gene>
<evidence type="ECO:0000313" key="4">
    <source>
        <dbReference type="EMBL" id="KAJ9665660.1"/>
    </source>
</evidence>
<dbReference type="SUPFAM" id="SSF52833">
    <property type="entry name" value="Thioredoxin-like"/>
    <property type="match status" value="1"/>
</dbReference>
<dbReference type="Pfam" id="PF02114">
    <property type="entry name" value="Phosducin"/>
    <property type="match status" value="1"/>
</dbReference>
<feature type="compositionally biased region" description="Basic and acidic residues" evidence="2">
    <location>
        <begin position="49"/>
        <end position="61"/>
    </location>
</feature>
<name>A0ABQ9NTD1_9PEZI</name>
<dbReference type="Gene3D" id="3.40.30.10">
    <property type="entry name" value="Glutaredoxin"/>
    <property type="match status" value="1"/>
</dbReference>
<comment type="caution">
    <text evidence="4">The sequence shown here is derived from an EMBL/GenBank/DDBJ whole genome shotgun (WGS) entry which is preliminary data.</text>
</comment>
<reference evidence="4" key="1">
    <citation type="submission" date="2022-10" db="EMBL/GenBank/DDBJ databases">
        <title>Culturing micro-colonial fungi from biological soil crusts in the Mojave desert and describing Neophaeococcomyces mojavensis, and introducing the new genera and species Taxawa tesnikishii.</title>
        <authorList>
            <person name="Kurbessoian T."/>
            <person name="Stajich J.E."/>
        </authorList>
    </citation>
    <scope>NUCLEOTIDE SEQUENCE</scope>
    <source>
        <strain evidence="4">TK_1</strain>
    </source>
</reference>
<accession>A0ABQ9NTD1</accession>
<evidence type="ECO:0000259" key="3">
    <source>
        <dbReference type="Pfam" id="PF02114"/>
    </source>
</evidence>
<dbReference type="InterPro" id="IPR036249">
    <property type="entry name" value="Thioredoxin-like_sf"/>
</dbReference>
<dbReference type="InterPro" id="IPR051499">
    <property type="entry name" value="Phosducin-like_reg"/>
</dbReference>
<dbReference type="InterPro" id="IPR024253">
    <property type="entry name" value="Phosducin_thioredoxin-like_dom"/>
</dbReference>
<dbReference type="PANTHER" id="PTHR46052:SF1">
    <property type="entry name" value="PHOSDUCIN-LIKE PROTEIN"/>
    <property type="match status" value="1"/>
</dbReference>